<proteinExistence type="predicted"/>
<protein>
    <submittedName>
        <fullName evidence="4">SNF2-related protein</fullName>
    </submittedName>
</protein>
<dbReference type="InterPro" id="IPR027417">
    <property type="entry name" value="P-loop_NTPase"/>
</dbReference>
<dbReference type="Pfam" id="PF00271">
    <property type="entry name" value="Helicase_C"/>
    <property type="match status" value="1"/>
</dbReference>
<dbReference type="Gene3D" id="3.40.50.300">
    <property type="entry name" value="P-loop containing nucleotide triphosphate hydrolases"/>
    <property type="match status" value="1"/>
</dbReference>
<dbReference type="SUPFAM" id="SSF52540">
    <property type="entry name" value="P-loop containing nucleoside triphosphate hydrolases"/>
    <property type="match status" value="2"/>
</dbReference>
<feature type="domain" description="Helicase C-terminal" evidence="3">
    <location>
        <begin position="779"/>
        <end position="931"/>
    </location>
</feature>
<gene>
    <name evidence="4" type="ordered locus">Bcell_2955</name>
</gene>
<dbReference type="SMART" id="SM00487">
    <property type="entry name" value="DEXDc"/>
    <property type="match status" value="1"/>
</dbReference>
<dbReference type="PANTHER" id="PTHR10799">
    <property type="entry name" value="SNF2/RAD54 HELICASE FAMILY"/>
    <property type="match status" value="1"/>
</dbReference>
<dbReference type="InterPro" id="IPR000330">
    <property type="entry name" value="SNF2_N"/>
</dbReference>
<dbReference type="InterPro" id="IPR038718">
    <property type="entry name" value="SNF2-like_sf"/>
</dbReference>
<dbReference type="OrthoDB" id="9760715at2"/>
<dbReference type="RefSeq" id="WP_013489537.1">
    <property type="nucleotide sequence ID" value="NC_014829.1"/>
</dbReference>
<dbReference type="Pfam" id="PF00176">
    <property type="entry name" value="SNF2-rel_dom"/>
    <property type="match status" value="1"/>
</dbReference>
<dbReference type="Gene3D" id="3.40.50.10810">
    <property type="entry name" value="Tandem AAA-ATPase domain"/>
    <property type="match status" value="1"/>
</dbReference>
<dbReference type="InterPro" id="IPR001650">
    <property type="entry name" value="Helicase_C-like"/>
</dbReference>
<evidence type="ECO:0000313" key="5">
    <source>
        <dbReference type="Proteomes" id="UP000001401"/>
    </source>
</evidence>
<dbReference type="CDD" id="cd18793">
    <property type="entry name" value="SF2_C_SNF"/>
    <property type="match status" value="1"/>
</dbReference>
<dbReference type="AlphaFoldDB" id="E6TXZ3"/>
<accession>E6TXZ3</accession>
<feature type="domain" description="Helicase ATP-binding" evidence="2">
    <location>
        <begin position="489"/>
        <end position="650"/>
    </location>
</feature>
<dbReference type="InterPro" id="IPR022138">
    <property type="entry name" value="DUF3670"/>
</dbReference>
<dbReference type="InterPro" id="IPR014001">
    <property type="entry name" value="Helicase_ATP-bd"/>
</dbReference>
<dbReference type="STRING" id="649639.Bcell_2955"/>
<evidence type="ECO:0000313" key="4">
    <source>
        <dbReference type="EMBL" id="ADU31206.1"/>
    </source>
</evidence>
<dbReference type="HOGENOM" id="CLU_000315_21_8_9"/>
<name>E6TXZ3_EVAC2</name>
<organism evidence="4 5">
    <name type="scientific">Evansella cellulosilytica (strain ATCC 21833 / DSM 2522 / FERM P-1141 / JCM 9156 / N-4)</name>
    <name type="common">Bacillus cellulosilyticus</name>
    <dbReference type="NCBI Taxonomy" id="649639"/>
    <lineage>
        <taxon>Bacteria</taxon>
        <taxon>Bacillati</taxon>
        <taxon>Bacillota</taxon>
        <taxon>Bacilli</taxon>
        <taxon>Bacillales</taxon>
        <taxon>Bacillaceae</taxon>
        <taxon>Evansella</taxon>
    </lineage>
</organism>
<dbReference type="SMART" id="SM00490">
    <property type="entry name" value="HELICc"/>
    <property type="match status" value="1"/>
</dbReference>
<dbReference type="GO" id="GO:0016787">
    <property type="term" value="F:hydrolase activity"/>
    <property type="evidence" value="ECO:0007669"/>
    <property type="project" value="UniProtKB-KW"/>
</dbReference>
<sequence>MFKLNNELTLLLINEPTLGLLLYNKQNKDDHTLMLKQKLFANDPDSFYGLAYSIKDFSVTKNDEKTSYAGIWFPLNKVSALFKLYKNQNVLLDECSTYLIEHLMNVEELANTRKVIPTRDANWSIDKSVSQSNPPLFPYMVERGETGLKIKRMQEEDWKQFIHSFIQYMMCSTSLYESHVKPYVDDLLSTETNEAMTTWTKSLQIPLKCYTLSQHLYPLCLKKWNGKTDDPFQVVLLIHEPEAENSPWTIELYMKEWVSEKIVPIKSLFEGDHPFLVNPFPYYKMLYSNIKNIVPINRMCFDTPTLMLSLEELTDLLMHKTDEIEAASIAILIPDRWKENHVIPQAKGVIYSEEEGSNSQSTNWRNSKISLSFLIDNHEISEFQFKQWVEEKRQLIFFNNHWVKWDLLQAEKLLKEYELASVSEELIYDVWRQTLAPNNLEEQRSDATIQWCLDKSVLNTFSLYSHHQLEDKWSNTLRSYQKEGALWLLKMRAAKLGACLADDMGLGKTVQTIAYLETVKLKENENQPFLIVCPTSLVENWVSEIQSFAPSFTFYVHAGKPSERRAMLQNCKVDIIISSYPLTLRDSQYFEKQNWSALILDEAQRIKNVNSKQRKAIKNINSNHKIALTGTPIENEPKEIWSLIDLLNPGFLRDEEWFTKNFLTNKNVEQALDKLKTLVNPFILRRTKKQFKHELMLPNKKEIKHIIALTKEQKVLYEAVVEELLEDLPSYSMLEKRSRLFQAITQLKQICNHPAHFTKESNIANMKGRSNKWDTCMSLLAHNQVEAKQTLLFTQYRYIGNLLQKAIAKELNTTVPFFHGQLSMKDRQNMITSFQAERRYPVMIISLRAGGFGLNLTNASEVIHYDRWWNPAVEDQATDRVYRIGQKRDVTVHTFISEGTIEQKLDNLLQEKKALQQSLLQSTSVPLWELNDTEIASLLKLR</sequence>
<dbReference type="InterPro" id="IPR049730">
    <property type="entry name" value="SNF2/RAD54-like_C"/>
</dbReference>
<dbReference type="PROSITE" id="PS51192">
    <property type="entry name" value="HELICASE_ATP_BIND_1"/>
    <property type="match status" value="1"/>
</dbReference>
<keyword evidence="1" id="KW-0378">Hydrolase</keyword>
<evidence type="ECO:0000259" key="2">
    <source>
        <dbReference type="PROSITE" id="PS51192"/>
    </source>
</evidence>
<dbReference type="Proteomes" id="UP000001401">
    <property type="component" value="Chromosome"/>
</dbReference>
<dbReference type="PROSITE" id="PS51194">
    <property type="entry name" value="HELICASE_CTER"/>
    <property type="match status" value="1"/>
</dbReference>
<dbReference type="eggNOG" id="COG0553">
    <property type="taxonomic scope" value="Bacteria"/>
</dbReference>
<dbReference type="Pfam" id="PF12419">
    <property type="entry name" value="DUF3670"/>
    <property type="match status" value="1"/>
</dbReference>
<reference evidence="4" key="1">
    <citation type="submission" date="2010-12" db="EMBL/GenBank/DDBJ databases">
        <title>Complete sequence of Bacillus cellulosilyticus DSM 2522.</title>
        <authorList>
            <consortium name="US DOE Joint Genome Institute"/>
            <person name="Lucas S."/>
            <person name="Copeland A."/>
            <person name="Lapidus A."/>
            <person name="Cheng J.-F."/>
            <person name="Bruce D."/>
            <person name="Goodwin L."/>
            <person name="Pitluck S."/>
            <person name="Chertkov O."/>
            <person name="Detter J.C."/>
            <person name="Han C."/>
            <person name="Tapia R."/>
            <person name="Land M."/>
            <person name="Hauser L."/>
            <person name="Jeffries C."/>
            <person name="Kyrpides N."/>
            <person name="Ivanova N."/>
            <person name="Mikhailova N."/>
            <person name="Brumm P."/>
            <person name="Mead D."/>
            <person name="Woyke T."/>
        </authorList>
    </citation>
    <scope>NUCLEOTIDE SEQUENCE [LARGE SCALE GENOMIC DNA]</scope>
    <source>
        <strain evidence="4">DSM 2522</strain>
    </source>
</reference>
<dbReference type="GO" id="GO:0005524">
    <property type="term" value="F:ATP binding"/>
    <property type="evidence" value="ECO:0007669"/>
    <property type="project" value="InterPro"/>
</dbReference>
<dbReference type="EMBL" id="CP002394">
    <property type="protein sequence ID" value="ADU31206.1"/>
    <property type="molecule type" value="Genomic_DNA"/>
</dbReference>
<dbReference type="KEGG" id="bco:Bcell_2955"/>
<keyword evidence="5" id="KW-1185">Reference proteome</keyword>
<evidence type="ECO:0000256" key="1">
    <source>
        <dbReference type="ARBA" id="ARBA00022801"/>
    </source>
</evidence>
<evidence type="ECO:0000259" key="3">
    <source>
        <dbReference type="PROSITE" id="PS51194"/>
    </source>
</evidence>